<keyword evidence="2" id="KW-1185">Reference proteome</keyword>
<name>A0A3L8PY52_9GAMM</name>
<dbReference type="Proteomes" id="UP000281474">
    <property type="component" value="Unassembled WGS sequence"/>
</dbReference>
<gene>
    <name evidence="1" type="ORF">D5018_07925</name>
</gene>
<comment type="caution">
    <text evidence="1">The sequence shown here is derived from an EMBL/GenBank/DDBJ whole genome shotgun (WGS) entry which is preliminary data.</text>
</comment>
<dbReference type="AlphaFoldDB" id="A0A3L8PY52"/>
<dbReference type="RefSeq" id="WP_121838472.1">
    <property type="nucleotide sequence ID" value="NZ_ML014768.1"/>
</dbReference>
<proteinExistence type="predicted"/>
<protein>
    <submittedName>
        <fullName evidence="1">Uncharacterized protein</fullName>
    </submittedName>
</protein>
<accession>A0A3L8PY52</accession>
<sequence length="144" mass="14560">MPVGNPAESNLSPLNERVSRTYESTLNQKDAPQTLNLGTSFCYLVKKGACLFVPRCYENAQYFQGFGAGCGAVLGAIAGGVAVVSGVWTAVPTMATGAVLYYGALGAAGGAAVGAGTGYGTGVVAGNCCTKAPDDVEAQRLIKK</sequence>
<reference evidence="1 2" key="1">
    <citation type="submission" date="2018-09" db="EMBL/GenBank/DDBJ databases">
        <title>Phylogeny of the Shewanellaceae, and recommendation for two new genera, Pseudoshewanella and Parashewanella.</title>
        <authorList>
            <person name="Wang G."/>
        </authorList>
    </citation>
    <scope>NUCLEOTIDE SEQUENCE [LARGE SCALE GENOMIC DNA]</scope>
    <source>
        <strain evidence="1 2">C51</strain>
    </source>
</reference>
<evidence type="ECO:0000313" key="1">
    <source>
        <dbReference type="EMBL" id="RLV60185.1"/>
    </source>
</evidence>
<organism evidence="1 2">
    <name type="scientific">Parashewanella curva</name>
    <dbReference type="NCBI Taxonomy" id="2338552"/>
    <lineage>
        <taxon>Bacteria</taxon>
        <taxon>Pseudomonadati</taxon>
        <taxon>Pseudomonadota</taxon>
        <taxon>Gammaproteobacteria</taxon>
        <taxon>Alteromonadales</taxon>
        <taxon>Shewanellaceae</taxon>
        <taxon>Parashewanella</taxon>
    </lineage>
</organism>
<dbReference type="EMBL" id="QZEI01000019">
    <property type="protein sequence ID" value="RLV60185.1"/>
    <property type="molecule type" value="Genomic_DNA"/>
</dbReference>
<evidence type="ECO:0000313" key="2">
    <source>
        <dbReference type="Proteomes" id="UP000281474"/>
    </source>
</evidence>